<dbReference type="Proteomes" id="UP000252698">
    <property type="component" value="Chromosome"/>
</dbReference>
<keyword evidence="1" id="KW-0732">Signal</keyword>
<accession>A0A2Z5JGN7</accession>
<reference evidence="2 3" key="1">
    <citation type="journal article" date="2018" name="Front. Microbiol.">
        <title>Genome Sequencing of Streptomyces atratus SCSIOZH16 and Activation Production of Nocardamine via Metabolic Engineering.</title>
        <authorList>
            <person name="Li Y."/>
            <person name="Zhang C."/>
            <person name="Liu C."/>
            <person name="Ju J."/>
            <person name="Ma J."/>
        </authorList>
    </citation>
    <scope>NUCLEOTIDE SEQUENCE [LARGE SCALE GENOMIC DNA]</scope>
    <source>
        <strain evidence="2 3">SCSIO_ZH16</strain>
    </source>
</reference>
<evidence type="ECO:0000313" key="3">
    <source>
        <dbReference type="Proteomes" id="UP000252698"/>
    </source>
</evidence>
<evidence type="ECO:0008006" key="4">
    <source>
        <dbReference type="Google" id="ProtNLM"/>
    </source>
</evidence>
<protein>
    <recommendedName>
        <fullName evidence="4">Peptidase inhibitor family I36</fullName>
    </recommendedName>
</protein>
<dbReference type="RefSeq" id="WP_114245925.1">
    <property type="nucleotide sequence ID" value="NZ_CP027306.1"/>
</dbReference>
<sequence length="165" mass="17577">MRRKRSLIGTISALILVLTAGVTAGSAQAAAPLDQGGAGQVLRVPAAPAGAAVASAQGLAAVSPSVSPSVRSEHVAPGGTFNCLSGELCAAAWDPTTSNWEIFHVYTCNRYYLSNWGNTGYYWDYQTGNPTSTFYGQSGNVIKTFKPFDGRRDQDWNPVWSIRNC</sequence>
<evidence type="ECO:0000313" key="2">
    <source>
        <dbReference type="EMBL" id="AXE79393.1"/>
    </source>
</evidence>
<dbReference type="EMBL" id="CP027306">
    <property type="protein sequence ID" value="AXE79393.1"/>
    <property type="molecule type" value="Genomic_DNA"/>
</dbReference>
<dbReference type="AlphaFoldDB" id="A0A2Z5JGN7"/>
<dbReference type="KEGG" id="sata:C5746_23515"/>
<feature type="signal peptide" evidence="1">
    <location>
        <begin position="1"/>
        <end position="29"/>
    </location>
</feature>
<gene>
    <name evidence="2" type="ORF">C5746_23515</name>
</gene>
<proteinExistence type="predicted"/>
<feature type="chain" id="PRO_5016251989" description="Peptidase inhibitor family I36" evidence="1">
    <location>
        <begin position="30"/>
        <end position="165"/>
    </location>
</feature>
<name>A0A2Z5JGN7_STRAR</name>
<evidence type="ECO:0000256" key="1">
    <source>
        <dbReference type="SAM" id="SignalP"/>
    </source>
</evidence>
<dbReference type="GeneID" id="95521388"/>
<organism evidence="2 3">
    <name type="scientific">Streptomyces atratus</name>
    <dbReference type="NCBI Taxonomy" id="1893"/>
    <lineage>
        <taxon>Bacteria</taxon>
        <taxon>Bacillati</taxon>
        <taxon>Actinomycetota</taxon>
        <taxon>Actinomycetes</taxon>
        <taxon>Kitasatosporales</taxon>
        <taxon>Streptomycetaceae</taxon>
        <taxon>Streptomyces</taxon>
    </lineage>
</organism>